<keyword evidence="1" id="KW-0472">Membrane</keyword>
<reference evidence="2" key="1">
    <citation type="journal article" date="2014" name="Int. J. Syst. Evol. Microbiol.">
        <title>Complete genome sequence of Corynebacterium casei LMG S-19264T (=DSM 44701T), isolated from a smear-ripened cheese.</title>
        <authorList>
            <consortium name="US DOE Joint Genome Institute (JGI-PGF)"/>
            <person name="Walter F."/>
            <person name="Albersmeier A."/>
            <person name="Kalinowski J."/>
            <person name="Ruckert C."/>
        </authorList>
    </citation>
    <scope>NUCLEOTIDE SEQUENCE</scope>
    <source>
        <strain evidence="2">CGMCC 4.7110</strain>
    </source>
</reference>
<accession>A0A917XGY0</accession>
<feature type="transmembrane region" description="Helical" evidence="1">
    <location>
        <begin position="162"/>
        <end position="183"/>
    </location>
</feature>
<evidence type="ECO:0000313" key="2">
    <source>
        <dbReference type="EMBL" id="GGN25419.1"/>
    </source>
</evidence>
<organism evidence="2 3">
    <name type="scientific">Streptomyces fuscichromogenes</name>
    <dbReference type="NCBI Taxonomy" id="1324013"/>
    <lineage>
        <taxon>Bacteria</taxon>
        <taxon>Bacillati</taxon>
        <taxon>Actinomycetota</taxon>
        <taxon>Actinomycetes</taxon>
        <taxon>Kitasatosporales</taxon>
        <taxon>Streptomycetaceae</taxon>
        <taxon>Streptomyces</taxon>
    </lineage>
</organism>
<feature type="transmembrane region" description="Helical" evidence="1">
    <location>
        <begin position="122"/>
        <end position="142"/>
    </location>
</feature>
<evidence type="ECO:0000256" key="1">
    <source>
        <dbReference type="SAM" id="Phobius"/>
    </source>
</evidence>
<sequence length="289" mass="30868">MSSPALRGGGLPRTVLRLHRSALLAWAVFVAGASGWLVWLAEVTGKDPNTRDLPCVGDCDTLHLLMGYPTQLSWAGDLIGYGFVAVAGFAGGSLIGRELEYGTAQLAWTQGITPVRWLTAKLALPALAVTAGGTILVLVFRWVSASPPDPSLQFDWTWDTAFMARGPLLVAYALCALAVGVLTGLLLRRALAALGAAAGAMWLLNAVLTSYRFRLWPAVTRTGPHAFDIPDNVALVNEGGDGDSRFATYQPPSHYWPLHLTETAIVLTVAALAVLLSFRLLKHRTEPSA</sequence>
<evidence type="ECO:0008006" key="4">
    <source>
        <dbReference type="Google" id="ProtNLM"/>
    </source>
</evidence>
<keyword evidence="3" id="KW-1185">Reference proteome</keyword>
<proteinExistence type="predicted"/>
<comment type="caution">
    <text evidence="2">The sequence shown here is derived from an EMBL/GenBank/DDBJ whole genome shotgun (WGS) entry which is preliminary data.</text>
</comment>
<reference evidence="2" key="2">
    <citation type="submission" date="2020-09" db="EMBL/GenBank/DDBJ databases">
        <authorList>
            <person name="Sun Q."/>
            <person name="Zhou Y."/>
        </authorList>
    </citation>
    <scope>NUCLEOTIDE SEQUENCE</scope>
    <source>
        <strain evidence="2">CGMCC 4.7110</strain>
    </source>
</reference>
<dbReference type="Proteomes" id="UP000653411">
    <property type="component" value="Unassembled WGS sequence"/>
</dbReference>
<dbReference type="EMBL" id="BMML01000015">
    <property type="protein sequence ID" value="GGN25419.1"/>
    <property type="molecule type" value="Genomic_DNA"/>
</dbReference>
<name>A0A917XGY0_9ACTN</name>
<feature type="transmembrane region" description="Helical" evidence="1">
    <location>
        <begin position="21"/>
        <end position="41"/>
    </location>
</feature>
<dbReference type="RefSeq" id="WP_189265920.1">
    <property type="nucleotide sequence ID" value="NZ_BMML01000015.1"/>
</dbReference>
<dbReference type="AlphaFoldDB" id="A0A917XGY0"/>
<feature type="transmembrane region" description="Helical" evidence="1">
    <location>
        <begin position="190"/>
        <end position="211"/>
    </location>
</feature>
<feature type="transmembrane region" description="Helical" evidence="1">
    <location>
        <begin position="78"/>
        <end position="96"/>
    </location>
</feature>
<protein>
    <recommendedName>
        <fullName evidence="4">ABC transporter permease</fullName>
    </recommendedName>
</protein>
<evidence type="ECO:0000313" key="3">
    <source>
        <dbReference type="Proteomes" id="UP000653411"/>
    </source>
</evidence>
<keyword evidence="1" id="KW-1133">Transmembrane helix</keyword>
<feature type="transmembrane region" description="Helical" evidence="1">
    <location>
        <begin position="263"/>
        <end position="281"/>
    </location>
</feature>
<keyword evidence="1" id="KW-0812">Transmembrane</keyword>
<gene>
    <name evidence="2" type="ORF">GCM10011578_059280</name>
</gene>